<feature type="domain" description="Peptidase M16 C-terminal" evidence="5">
    <location>
        <begin position="213"/>
        <end position="387"/>
    </location>
</feature>
<evidence type="ECO:0000259" key="4">
    <source>
        <dbReference type="Pfam" id="PF00675"/>
    </source>
</evidence>
<dbReference type="Gene3D" id="3.30.830.10">
    <property type="entry name" value="Metalloenzyme, LuxS/M16 peptidase-like"/>
    <property type="match status" value="4"/>
</dbReference>
<dbReference type="PANTHER" id="PTHR11851:SF49">
    <property type="entry name" value="MITOCHONDRIAL-PROCESSING PEPTIDASE SUBUNIT ALPHA"/>
    <property type="match status" value="1"/>
</dbReference>
<dbReference type="PANTHER" id="PTHR11851">
    <property type="entry name" value="METALLOPROTEASE"/>
    <property type="match status" value="1"/>
</dbReference>
<feature type="chain" id="PRO_5016985153" evidence="3">
    <location>
        <begin position="18"/>
        <end position="949"/>
    </location>
</feature>
<dbReference type="GO" id="GO:0046872">
    <property type="term" value="F:metal ion binding"/>
    <property type="evidence" value="ECO:0007669"/>
    <property type="project" value="InterPro"/>
</dbReference>
<dbReference type="GO" id="GO:0008237">
    <property type="term" value="F:metallopeptidase activity"/>
    <property type="evidence" value="ECO:0007669"/>
    <property type="project" value="UniProtKB-KW"/>
</dbReference>
<dbReference type="Pfam" id="PF05193">
    <property type="entry name" value="Peptidase_M16_C"/>
    <property type="match status" value="2"/>
</dbReference>
<dbReference type="InterPro" id="IPR011249">
    <property type="entry name" value="Metalloenz_LuxS/M16"/>
</dbReference>
<name>A0A371RM04_9PROT</name>
<dbReference type="Proteomes" id="UP000264589">
    <property type="component" value="Unassembled WGS sequence"/>
</dbReference>
<evidence type="ECO:0000256" key="1">
    <source>
        <dbReference type="ARBA" id="ARBA00007261"/>
    </source>
</evidence>
<evidence type="ECO:0000256" key="3">
    <source>
        <dbReference type="SAM" id="SignalP"/>
    </source>
</evidence>
<keyword evidence="3" id="KW-0732">Signal</keyword>
<dbReference type="InterPro" id="IPR050361">
    <property type="entry name" value="MPP/UQCRC_Complex"/>
</dbReference>
<evidence type="ECO:0000256" key="2">
    <source>
        <dbReference type="ARBA" id="ARBA00023049"/>
    </source>
</evidence>
<dbReference type="AlphaFoldDB" id="A0A371RM04"/>
<comment type="caution">
    <text evidence="6">The sequence shown here is derived from an EMBL/GenBank/DDBJ whole genome shotgun (WGS) entry which is preliminary data.</text>
</comment>
<keyword evidence="2" id="KW-0645">Protease</keyword>
<dbReference type="InterPro" id="IPR007863">
    <property type="entry name" value="Peptidase_M16_C"/>
</dbReference>
<feature type="domain" description="Peptidase M16 N-terminal" evidence="4">
    <location>
        <begin position="53"/>
        <end position="140"/>
    </location>
</feature>
<keyword evidence="2" id="KW-0378">Hydrolase</keyword>
<organism evidence="6 7">
    <name type="scientific">Parvularcula marina</name>
    <dbReference type="NCBI Taxonomy" id="2292771"/>
    <lineage>
        <taxon>Bacteria</taxon>
        <taxon>Pseudomonadati</taxon>
        <taxon>Pseudomonadota</taxon>
        <taxon>Alphaproteobacteria</taxon>
        <taxon>Parvularculales</taxon>
        <taxon>Parvularculaceae</taxon>
        <taxon>Parvularcula</taxon>
    </lineage>
</organism>
<gene>
    <name evidence="6" type="ORF">DX908_12185</name>
</gene>
<dbReference type="InterPro" id="IPR011765">
    <property type="entry name" value="Pept_M16_N"/>
</dbReference>
<sequence length="949" mass="104149">MISAGGLALVMALAACASDEGGARSADAAQSSAAAPVLNVSYEKFVLDNGLQVILHQDSSDPVVAINIAAHVGSSRELPGRTGFAHLFEHLLFMDSENLGYGGLDEMNTRIGGTTVNGFTTSDMTQYYQDAPADGLEKIIWAEAEKLGFFIKTVSADVLANEKQVVKNEKRQSYDNQPYGYMYPLFSELLYPEDHPYSWPVIGSLEDLDAAALEDVVAFYKRWYVPNNVTLTIAGDIDPAQAKIWVEKYFGDIPRGEDIAPLPPRAAELEDTVSLYHEDQFARAPRLAMAWPSVEQFHKDAYALDILTTYLAEGKKAPLNMVLIDEEKLTSGVTMYNSTSEIAGELYLIVTAQEGGDLDELMPAIEEGFRRFEENGISEDDLKRIKAGIEVEFYGNLQSVVGKAISLSQYNLFTGNPGFVSTDIERTLAVTADDVMRVYETYLKDRNYVALSFVPQGQLDLVLEGAGKADIKEEVIVEGEGAPVDFDPTARTFEPTPSAFDRSVEPPFGEPYDLPKPEIYKANLKNGIAVYGITTSEVPVVQFSLRIDAGQDRADIEKVGVPALTADLLTRGTANKTVAELEEALQLLGAEINISAGSTATFISGTTLARNFDETVALLEEMLLEPRWDEEEFDLLKRRVAQQFVLAKANPNALAGRVSRELFYGEDHIFHYDSYGTEAQLETITMEDLKDFHAAAYKPGRAALRVVGDVKLVDVKAAFAPLAADWKGEAPETDAPAQPQDVSEAALYFYDVPGAKQSVIRAQRPSLSAVDADYPLAQAINYYLGGTFTSDLNNELRVNKGYTYGARSFFSGTEDRGFYTVSTSVRTNVTLESLELIRDLLASYGESFDEDRLQEMKEALLRQQALQTETLGEKLGVLSEISTYGYPEDYQAQNAARLEAVDLAEFRRLATTYILPGAMNYVVVGDAETQAGRLGDLGFGEPVMVDPVE</sequence>
<comment type="similarity">
    <text evidence="1">Belongs to the peptidase M16 family.</text>
</comment>
<dbReference type="SUPFAM" id="SSF63411">
    <property type="entry name" value="LuxS/MPP-like metallohydrolase"/>
    <property type="match status" value="4"/>
</dbReference>
<proteinExistence type="inferred from homology"/>
<protein>
    <submittedName>
        <fullName evidence="6">Insulinase family protein</fullName>
    </submittedName>
</protein>
<feature type="domain" description="Peptidase M16 C-terminal" evidence="5">
    <location>
        <begin position="683"/>
        <end position="860"/>
    </location>
</feature>
<dbReference type="Pfam" id="PF00675">
    <property type="entry name" value="Peptidase_M16"/>
    <property type="match status" value="1"/>
</dbReference>
<evidence type="ECO:0000259" key="5">
    <source>
        <dbReference type="Pfam" id="PF05193"/>
    </source>
</evidence>
<dbReference type="FunCoup" id="A0A371RM04">
    <property type="interactions" value="150"/>
</dbReference>
<keyword evidence="7" id="KW-1185">Reference proteome</keyword>
<evidence type="ECO:0000313" key="6">
    <source>
        <dbReference type="EMBL" id="RFB06464.1"/>
    </source>
</evidence>
<feature type="signal peptide" evidence="3">
    <location>
        <begin position="1"/>
        <end position="17"/>
    </location>
</feature>
<reference evidence="6 7" key="1">
    <citation type="submission" date="2018-08" db="EMBL/GenBank/DDBJ databases">
        <title>Parvularcula sp. SM1705, isolated from surface water of the South Sea China.</title>
        <authorList>
            <person name="Sun L."/>
        </authorList>
    </citation>
    <scope>NUCLEOTIDE SEQUENCE [LARGE SCALE GENOMIC DNA]</scope>
    <source>
        <strain evidence="6 7">SM1705</strain>
    </source>
</reference>
<dbReference type="InParanoid" id="A0A371RM04"/>
<accession>A0A371RM04</accession>
<keyword evidence="2" id="KW-0482">Metalloprotease</keyword>
<dbReference type="EMBL" id="QUQO01000001">
    <property type="protein sequence ID" value="RFB06464.1"/>
    <property type="molecule type" value="Genomic_DNA"/>
</dbReference>
<evidence type="ECO:0000313" key="7">
    <source>
        <dbReference type="Proteomes" id="UP000264589"/>
    </source>
</evidence>
<dbReference type="OrthoDB" id="9811314at2"/>